<evidence type="ECO:0000256" key="1">
    <source>
        <dbReference type="ARBA" id="ARBA00001973"/>
    </source>
</evidence>
<dbReference type="GO" id="GO:0042438">
    <property type="term" value="P:melanin biosynthetic process"/>
    <property type="evidence" value="ECO:0007669"/>
    <property type="project" value="UniProtKB-KW"/>
</dbReference>
<gene>
    <name evidence="14" type="ORF">N0V89_000179</name>
</gene>
<dbReference type="EMBL" id="JAPEUX010000001">
    <property type="protein sequence ID" value="KAJ4359624.1"/>
    <property type="molecule type" value="Genomic_DNA"/>
</dbReference>
<dbReference type="Proteomes" id="UP001140513">
    <property type="component" value="Unassembled WGS sequence"/>
</dbReference>
<comment type="similarity">
    <text evidence="2">Belongs to the tyrosinase family.</text>
</comment>
<evidence type="ECO:0000256" key="11">
    <source>
        <dbReference type="SAM" id="MobiDB-lite"/>
    </source>
</evidence>
<keyword evidence="7" id="KW-0503">Monooxygenase</keyword>
<dbReference type="GO" id="GO:0046872">
    <property type="term" value="F:metal ion binding"/>
    <property type="evidence" value="ECO:0007669"/>
    <property type="project" value="UniProtKB-KW"/>
</dbReference>
<evidence type="ECO:0000256" key="4">
    <source>
        <dbReference type="ARBA" id="ARBA00022723"/>
    </source>
</evidence>
<proteinExistence type="inferred from homology"/>
<feature type="region of interest" description="Disordered" evidence="11">
    <location>
        <begin position="462"/>
        <end position="486"/>
    </location>
</feature>
<feature type="compositionally biased region" description="Low complexity" evidence="11">
    <location>
        <begin position="665"/>
        <end position="692"/>
    </location>
</feature>
<feature type="signal peptide" evidence="12">
    <location>
        <begin position="1"/>
        <end position="23"/>
    </location>
</feature>
<dbReference type="GeneID" id="80903709"/>
<name>A0A9W8XWX0_9PLEO</name>
<dbReference type="OrthoDB" id="6132182at2759"/>
<evidence type="ECO:0000313" key="14">
    <source>
        <dbReference type="EMBL" id="KAJ4359624.1"/>
    </source>
</evidence>
<dbReference type="PANTHER" id="PTHR11474:SF76">
    <property type="entry name" value="SHKT DOMAIN-CONTAINING PROTEIN"/>
    <property type="match status" value="1"/>
</dbReference>
<dbReference type="SUPFAM" id="SSF48056">
    <property type="entry name" value="Di-copper centre-containing domain"/>
    <property type="match status" value="1"/>
</dbReference>
<reference evidence="14" key="1">
    <citation type="submission" date="2022-10" db="EMBL/GenBank/DDBJ databases">
        <title>Tapping the CABI collections for fungal endophytes: first genome assemblies for Collariella, Neodidymelliopsis, Ascochyta clinopodiicola, Didymella pomorum, Didymosphaeria variabile, Neocosmospora piperis and Neocucurbitaria cava.</title>
        <authorList>
            <person name="Hill R."/>
        </authorList>
    </citation>
    <scope>NUCLEOTIDE SEQUENCE</scope>
    <source>
        <strain evidence="14">IMI 356815</strain>
    </source>
</reference>
<dbReference type="InterPro" id="IPR041640">
    <property type="entry name" value="Tyrosinase_C"/>
</dbReference>
<comment type="caution">
    <text evidence="14">The sequence shown here is derived from an EMBL/GenBank/DDBJ whole genome shotgun (WGS) entry which is preliminary data.</text>
</comment>
<dbReference type="EC" id="1.14.18.1" evidence="3"/>
<keyword evidence="12" id="KW-0732">Signal</keyword>
<dbReference type="PROSITE" id="PS00497">
    <property type="entry name" value="TYROSINASE_1"/>
    <property type="match status" value="1"/>
</dbReference>
<feature type="compositionally biased region" description="Basic and acidic residues" evidence="11">
    <location>
        <begin position="614"/>
        <end position="630"/>
    </location>
</feature>
<feature type="compositionally biased region" description="Low complexity" evidence="11">
    <location>
        <begin position="465"/>
        <end position="480"/>
    </location>
</feature>
<keyword evidence="8" id="KW-0470">Melanin biosynthesis</keyword>
<evidence type="ECO:0000256" key="7">
    <source>
        <dbReference type="ARBA" id="ARBA00023033"/>
    </source>
</evidence>
<evidence type="ECO:0000259" key="13">
    <source>
        <dbReference type="PROSITE" id="PS00497"/>
    </source>
</evidence>
<evidence type="ECO:0000313" key="15">
    <source>
        <dbReference type="Proteomes" id="UP001140513"/>
    </source>
</evidence>
<feature type="compositionally biased region" description="Low complexity" evidence="11">
    <location>
        <begin position="737"/>
        <end position="751"/>
    </location>
</feature>
<organism evidence="14 15">
    <name type="scientific">Didymosphaeria variabile</name>
    <dbReference type="NCBI Taxonomy" id="1932322"/>
    <lineage>
        <taxon>Eukaryota</taxon>
        <taxon>Fungi</taxon>
        <taxon>Dikarya</taxon>
        <taxon>Ascomycota</taxon>
        <taxon>Pezizomycotina</taxon>
        <taxon>Dothideomycetes</taxon>
        <taxon>Pleosporomycetidae</taxon>
        <taxon>Pleosporales</taxon>
        <taxon>Massarineae</taxon>
        <taxon>Didymosphaeriaceae</taxon>
        <taxon>Didymosphaeria</taxon>
    </lineage>
</organism>
<keyword evidence="5" id="KW-0560">Oxidoreductase</keyword>
<comment type="catalytic activity">
    <reaction evidence="9">
        <text>2 L-dopa + O2 = 2 L-dopaquinone + 2 H2O</text>
        <dbReference type="Rhea" id="RHEA:34287"/>
        <dbReference type="ChEBI" id="CHEBI:15377"/>
        <dbReference type="ChEBI" id="CHEBI:15379"/>
        <dbReference type="ChEBI" id="CHEBI:57504"/>
        <dbReference type="ChEBI" id="CHEBI:57924"/>
        <dbReference type="EC" id="1.14.18.1"/>
    </reaction>
</comment>
<keyword evidence="4" id="KW-0479">Metal-binding</keyword>
<sequence length="784" mass="85315">MKSSTFALTALTASLSLFTSTHAAPFSNGTASNSTVGGSCSAVQKTDESSYYSVVGVQGTGVYPRQELRELEQDAETWNLFLQAFARFQAMDQSDKVSYFQVAAIHGAPFGEWDGVAGDGLMGYCPHTSNVFLTWHRPYLALFEQVLQRKAVEIANEYSAGDAQRNALSVANRVRLPYWDWALNPDNSTEGVMPTSLRSQSATITFPNGTSGEIPNPLYAYSFHPLKYDDFSALVSRLYFEWAEYEFKDWNTTIRLPENGTSPTATSRNDVANERATTAQPDNRDSLYKLLTTYQTFNQWSSAASGSDIGSVEVLHNSFHNMFGMGNMGIVEASAYDPVFWFHHWYVPLCPAIIKLPWRKASLTDFSQMDRLMAIYQYRYPDTWVEAASQYKGTYYYDVNSIQDANSPLEPFHMNANGDMWTSNLIRNWTSFGYTYPELADNPSNTSLTGTINKLYKPQTLGLDSSNSSNSTEGSSGPASNSSAKATEWNAQVKMPADIQVSYSVRCFLGEPSSDPTQWATDPNYLGQVASTSSPRMSSDVTFTSTVSLTDKLYKKFQTGELTSLTDEAVSAFLEKNFHWRIQALDYTEIPRSSPPQGLNVTVFNIPISLPKNDTDVPKWTGSKDFRPEIHGNPPKSATGAPLAGNSDGWNATSGTWHWSDADEAAVSSAVSQESQTATSAAPASSVTAGPGETVEVTTLPNGQVVTNVVTVVVTVTEGAEPVETSSASLTKADSATPVTTPVGSVTPGPGEAVQVTTLPNGEVVTKVVTVVEEVTVFLPAPTA</sequence>
<comment type="catalytic activity">
    <reaction evidence="10">
        <text>L-tyrosine + O2 = L-dopaquinone + H2O</text>
        <dbReference type="Rhea" id="RHEA:18117"/>
        <dbReference type="ChEBI" id="CHEBI:15377"/>
        <dbReference type="ChEBI" id="CHEBI:15379"/>
        <dbReference type="ChEBI" id="CHEBI:57924"/>
        <dbReference type="ChEBI" id="CHEBI:58315"/>
        <dbReference type="EC" id="1.14.18.1"/>
    </reaction>
</comment>
<dbReference type="Pfam" id="PF00264">
    <property type="entry name" value="Tyrosinase"/>
    <property type="match status" value="1"/>
</dbReference>
<evidence type="ECO:0000256" key="3">
    <source>
        <dbReference type="ARBA" id="ARBA00011906"/>
    </source>
</evidence>
<feature type="region of interest" description="Disordered" evidence="11">
    <location>
        <begin position="721"/>
        <end position="751"/>
    </location>
</feature>
<evidence type="ECO:0000256" key="5">
    <source>
        <dbReference type="ARBA" id="ARBA00023002"/>
    </source>
</evidence>
<dbReference type="Pfam" id="PF18132">
    <property type="entry name" value="Tyrosinase_C"/>
    <property type="match status" value="1"/>
</dbReference>
<protein>
    <recommendedName>
        <fullName evidence="3">tyrosinase</fullName>
        <ecNumber evidence="3">1.14.18.1</ecNumber>
    </recommendedName>
</protein>
<dbReference type="Gene3D" id="1.10.1280.10">
    <property type="entry name" value="Di-copper center containing domain from catechol oxidase"/>
    <property type="match status" value="2"/>
</dbReference>
<feature type="compositionally biased region" description="Polar residues" evidence="11">
    <location>
        <begin position="724"/>
        <end position="734"/>
    </location>
</feature>
<evidence type="ECO:0000256" key="6">
    <source>
        <dbReference type="ARBA" id="ARBA00023008"/>
    </source>
</evidence>
<dbReference type="PANTHER" id="PTHR11474">
    <property type="entry name" value="TYROSINASE FAMILY MEMBER"/>
    <property type="match status" value="1"/>
</dbReference>
<dbReference type="GO" id="GO:0004503">
    <property type="term" value="F:tyrosinase activity"/>
    <property type="evidence" value="ECO:0007669"/>
    <property type="project" value="UniProtKB-EC"/>
</dbReference>
<comment type="cofactor">
    <cofactor evidence="1">
        <name>Cu(2+)</name>
        <dbReference type="ChEBI" id="CHEBI:29036"/>
    </cofactor>
</comment>
<dbReference type="RefSeq" id="XP_056075826.1">
    <property type="nucleotide sequence ID" value="XM_056209004.1"/>
</dbReference>
<dbReference type="AlphaFoldDB" id="A0A9W8XWX0"/>
<feature type="domain" description="Tyrosinase copper-binding" evidence="13">
    <location>
        <begin position="127"/>
        <end position="144"/>
    </location>
</feature>
<evidence type="ECO:0000256" key="2">
    <source>
        <dbReference type="ARBA" id="ARBA00009928"/>
    </source>
</evidence>
<evidence type="ECO:0000256" key="12">
    <source>
        <dbReference type="SAM" id="SignalP"/>
    </source>
</evidence>
<dbReference type="PRINTS" id="PR00092">
    <property type="entry name" value="TYROSINASE"/>
</dbReference>
<dbReference type="InterPro" id="IPR008922">
    <property type="entry name" value="Di-copper_centre_dom_sf"/>
</dbReference>
<feature type="compositionally biased region" description="Polar residues" evidence="11">
    <location>
        <begin position="648"/>
        <end position="657"/>
    </location>
</feature>
<dbReference type="InterPro" id="IPR050316">
    <property type="entry name" value="Tyrosinase/Hemocyanin"/>
</dbReference>
<feature type="region of interest" description="Disordered" evidence="11">
    <location>
        <begin position="258"/>
        <end position="279"/>
    </location>
</feature>
<evidence type="ECO:0000256" key="8">
    <source>
        <dbReference type="ARBA" id="ARBA00023101"/>
    </source>
</evidence>
<keyword evidence="6" id="KW-0186">Copper</keyword>
<dbReference type="InterPro" id="IPR002227">
    <property type="entry name" value="Tyrosinase_Cu-bd"/>
</dbReference>
<feature type="region of interest" description="Disordered" evidence="11">
    <location>
        <begin position="614"/>
        <end position="695"/>
    </location>
</feature>
<evidence type="ECO:0000256" key="10">
    <source>
        <dbReference type="ARBA" id="ARBA00048881"/>
    </source>
</evidence>
<keyword evidence="15" id="KW-1185">Reference proteome</keyword>
<accession>A0A9W8XWX0</accession>
<evidence type="ECO:0000256" key="9">
    <source>
        <dbReference type="ARBA" id="ARBA00048233"/>
    </source>
</evidence>
<feature type="chain" id="PRO_5040892005" description="tyrosinase" evidence="12">
    <location>
        <begin position="24"/>
        <end position="784"/>
    </location>
</feature>